<dbReference type="STRING" id="1344416.A0A139A7A5"/>
<feature type="active site" description="Proton acceptor" evidence="11">
    <location>
        <position position="322"/>
    </location>
</feature>
<dbReference type="EC" id="1.13.11.5" evidence="4"/>
<dbReference type="GO" id="GO:0006572">
    <property type="term" value="P:L-tyrosine catabolic process"/>
    <property type="evidence" value="ECO:0007669"/>
    <property type="project" value="UniProtKB-KW"/>
</dbReference>
<dbReference type="Pfam" id="PF20510">
    <property type="entry name" value="HgmA_N"/>
    <property type="match status" value="1"/>
</dbReference>
<dbReference type="UniPathway" id="UPA00139">
    <property type="reaction ID" value="UER00339"/>
</dbReference>
<evidence type="ECO:0000256" key="9">
    <source>
        <dbReference type="ARBA" id="ARBA00023004"/>
    </source>
</evidence>
<dbReference type="OMA" id="SEWELVT"/>
<dbReference type="NCBIfam" id="TIGR01015">
    <property type="entry name" value="hmgA"/>
    <property type="match status" value="1"/>
</dbReference>
<dbReference type="GO" id="GO:0046872">
    <property type="term" value="F:metal ion binding"/>
    <property type="evidence" value="ECO:0007669"/>
    <property type="project" value="UniProtKB-KW"/>
</dbReference>
<evidence type="ECO:0000256" key="12">
    <source>
        <dbReference type="PIRSR" id="PIRSR605708-2"/>
    </source>
</evidence>
<keyword evidence="6" id="KW-0828">Tyrosine catabolism</keyword>
<accession>A0A139A7A5</accession>
<dbReference type="EMBL" id="KQ965787">
    <property type="protein sequence ID" value="KXS12549.1"/>
    <property type="molecule type" value="Genomic_DNA"/>
</dbReference>
<protein>
    <recommendedName>
        <fullName evidence="4">homogentisate 1,2-dioxygenase</fullName>
        <ecNumber evidence="4">1.13.11.5</ecNumber>
    </recommendedName>
</protein>
<keyword evidence="10" id="KW-0585">Phenylalanine catabolism</keyword>
<dbReference type="Proteomes" id="UP000070544">
    <property type="component" value="Unassembled WGS sequence"/>
</dbReference>
<dbReference type="PANTHER" id="PTHR11056">
    <property type="entry name" value="HOMOGENTISATE 1,2-DIOXYGENASE"/>
    <property type="match status" value="1"/>
</dbReference>
<evidence type="ECO:0000256" key="10">
    <source>
        <dbReference type="ARBA" id="ARBA00023232"/>
    </source>
</evidence>
<dbReference type="InterPro" id="IPR046451">
    <property type="entry name" value="HgmA_C"/>
</dbReference>
<dbReference type="CDD" id="cd07000">
    <property type="entry name" value="cupin_HGO_N"/>
    <property type="match status" value="1"/>
</dbReference>
<proteinExistence type="inferred from homology"/>
<evidence type="ECO:0000256" key="5">
    <source>
        <dbReference type="ARBA" id="ARBA00022723"/>
    </source>
</evidence>
<evidence type="ECO:0000259" key="15">
    <source>
        <dbReference type="Pfam" id="PF20510"/>
    </source>
</evidence>
<evidence type="ECO:0000256" key="11">
    <source>
        <dbReference type="PIRSR" id="PIRSR605708-1"/>
    </source>
</evidence>
<comment type="similarity">
    <text evidence="3">Belongs to the homogentisate dioxygenase family.</text>
</comment>
<feature type="binding site" evidence="12">
    <location>
        <position position="383"/>
    </location>
    <ligand>
        <name>homogentisate</name>
        <dbReference type="ChEBI" id="CHEBI:16169"/>
    </ligand>
</feature>
<feature type="binding site" evidence="12">
    <location>
        <position position="371"/>
    </location>
    <ligand>
        <name>Fe cation</name>
        <dbReference type="ChEBI" id="CHEBI:24875"/>
    </ligand>
</feature>
<dbReference type="Pfam" id="PF04209">
    <property type="entry name" value="HgmA_C"/>
    <property type="match status" value="1"/>
</dbReference>
<gene>
    <name evidence="16" type="ORF">M427DRAFT_114046</name>
</gene>
<feature type="binding site" evidence="12">
    <location>
        <position position="365"/>
    </location>
    <ligand>
        <name>Fe cation</name>
        <dbReference type="ChEBI" id="CHEBI:24875"/>
    </ligand>
</feature>
<name>A0A139A7A5_GONPJ</name>
<organism evidence="16 17">
    <name type="scientific">Gonapodya prolifera (strain JEL478)</name>
    <name type="common">Monoblepharis prolifera</name>
    <dbReference type="NCBI Taxonomy" id="1344416"/>
    <lineage>
        <taxon>Eukaryota</taxon>
        <taxon>Fungi</taxon>
        <taxon>Fungi incertae sedis</taxon>
        <taxon>Chytridiomycota</taxon>
        <taxon>Chytridiomycota incertae sedis</taxon>
        <taxon>Monoblepharidomycetes</taxon>
        <taxon>Monoblepharidales</taxon>
        <taxon>Gonapodyaceae</taxon>
        <taxon>Gonapodya</taxon>
    </lineage>
</organism>
<evidence type="ECO:0000256" key="13">
    <source>
        <dbReference type="SAM" id="MobiDB-lite"/>
    </source>
</evidence>
<evidence type="ECO:0000259" key="14">
    <source>
        <dbReference type="Pfam" id="PF04209"/>
    </source>
</evidence>
<feature type="domain" description="Homogentisate 1,2-dioxygenase C-terminal" evidence="14">
    <location>
        <begin position="311"/>
        <end position="471"/>
    </location>
</feature>
<dbReference type="GO" id="GO:0006559">
    <property type="term" value="P:L-phenylalanine catabolic process"/>
    <property type="evidence" value="ECO:0007669"/>
    <property type="project" value="UniProtKB-UniPathway"/>
</dbReference>
<evidence type="ECO:0000256" key="6">
    <source>
        <dbReference type="ARBA" id="ARBA00022878"/>
    </source>
</evidence>
<dbReference type="InterPro" id="IPR014710">
    <property type="entry name" value="RmlC-like_jellyroll"/>
</dbReference>
<dbReference type="GO" id="GO:0004411">
    <property type="term" value="F:homogentisate 1,2-dioxygenase activity"/>
    <property type="evidence" value="ECO:0007669"/>
    <property type="project" value="UniProtKB-EC"/>
</dbReference>
<dbReference type="InterPro" id="IPR011051">
    <property type="entry name" value="RmlC_Cupin_sf"/>
</dbReference>
<evidence type="ECO:0000256" key="4">
    <source>
        <dbReference type="ARBA" id="ARBA00013127"/>
    </source>
</evidence>
<sequence length="495" mass="54972">MSRSRQTPASAAPWVPSNPNDPYKYITGFGGQHESEALPGALPVAQNSPQTCPYRTYPESISGTAFTAPRKENQRVWMYRMVASVAQSKFRPYTKNPYITSEFHNVDPTNPGSIKTQDGVFQAPNQTQWSPFKLPGKDEKVDFIDGLKTLIGAGHPSLRHGIATHIYLANVGMGKKTFYNSDGDFLIIPQLGRLDITTELGKLSVAPNEICVIQRGLRFSVELPDGPSRGYVGEIYSSHFELPDLGPIGANGLANPRDFMHPTAWFEHDDSEWELVTKYGGKLFGAKLRGTPYNVLGWHGNYVPYKYDLQRFQVVNSVSFDHSDPSIFTVLTCQSSLTGHAYMDFVIFPPRWGCADWTFRPPYFHRNGMSEFLGLIKGDFGDYKAGHEGQEIGLFPGGGYVHTMMGAHGPEAKAFETFATAPLEPGRIGDGSQPFMFESYLQVGYTKWAWSECGVVQEDYVTDEWGDIRKSFDPTYPGQSHVAQKPAEAQSKTGA</sequence>
<evidence type="ECO:0000256" key="1">
    <source>
        <dbReference type="ARBA" id="ARBA00001962"/>
    </source>
</evidence>
<dbReference type="Gene3D" id="2.60.120.10">
    <property type="entry name" value="Jelly Rolls"/>
    <property type="match status" value="1"/>
</dbReference>
<feature type="region of interest" description="Disordered" evidence="13">
    <location>
        <begin position="476"/>
        <end position="495"/>
    </location>
</feature>
<keyword evidence="17" id="KW-1185">Reference proteome</keyword>
<feature type="binding site" evidence="12">
    <location>
        <position position="408"/>
    </location>
    <ligand>
        <name>Fe cation</name>
        <dbReference type="ChEBI" id="CHEBI:24875"/>
    </ligand>
</feature>
<evidence type="ECO:0000313" key="17">
    <source>
        <dbReference type="Proteomes" id="UP000070544"/>
    </source>
</evidence>
<dbReference type="PANTHER" id="PTHR11056:SF0">
    <property type="entry name" value="HOMOGENTISATE 1,2-DIOXYGENASE"/>
    <property type="match status" value="1"/>
</dbReference>
<comment type="pathway">
    <text evidence="2">Amino-acid degradation; L-phenylalanine degradation; acetoacetate and fumarate from L-phenylalanine: step 4/6.</text>
</comment>
<feature type="binding site" evidence="12">
    <location>
        <position position="408"/>
    </location>
    <ligand>
        <name>homogentisate</name>
        <dbReference type="ChEBI" id="CHEBI:16169"/>
    </ligand>
</feature>
<dbReference type="FunFam" id="2.60.120.10:FF:000034">
    <property type="entry name" value="Homogentisate 1,2-dioxygenase"/>
    <property type="match status" value="1"/>
</dbReference>
<evidence type="ECO:0000256" key="8">
    <source>
        <dbReference type="ARBA" id="ARBA00023002"/>
    </source>
</evidence>
<evidence type="ECO:0000256" key="3">
    <source>
        <dbReference type="ARBA" id="ARBA00007757"/>
    </source>
</evidence>
<evidence type="ECO:0000256" key="7">
    <source>
        <dbReference type="ARBA" id="ARBA00022964"/>
    </source>
</evidence>
<reference evidence="16 17" key="1">
    <citation type="journal article" date="2015" name="Genome Biol. Evol.">
        <title>Phylogenomic analyses indicate that early fungi evolved digesting cell walls of algal ancestors of land plants.</title>
        <authorList>
            <person name="Chang Y."/>
            <person name="Wang S."/>
            <person name="Sekimoto S."/>
            <person name="Aerts A.L."/>
            <person name="Choi C."/>
            <person name="Clum A."/>
            <person name="LaButti K.M."/>
            <person name="Lindquist E.A."/>
            <person name="Yee Ngan C."/>
            <person name="Ohm R.A."/>
            <person name="Salamov A.A."/>
            <person name="Grigoriev I.V."/>
            <person name="Spatafora J.W."/>
            <person name="Berbee M.L."/>
        </authorList>
    </citation>
    <scope>NUCLEOTIDE SEQUENCE [LARGE SCALE GENOMIC DNA]</scope>
    <source>
        <strain evidence="16 17">JEL478</strain>
    </source>
</reference>
<keyword evidence="5 12" id="KW-0479">Metal-binding</keyword>
<keyword evidence="9 12" id="KW-0408">Iron</keyword>
<dbReference type="AlphaFoldDB" id="A0A139A7A5"/>
<keyword evidence="7 16" id="KW-0223">Dioxygenase</keyword>
<evidence type="ECO:0000256" key="2">
    <source>
        <dbReference type="ARBA" id="ARBA00004704"/>
    </source>
</evidence>
<dbReference type="InterPro" id="IPR005708">
    <property type="entry name" value="Homogentis_dOase"/>
</dbReference>
<keyword evidence="8" id="KW-0560">Oxidoreductase</keyword>
<comment type="cofactor">
    <cofactor evidence="1 12">
        <name>Fe cation</name>
        <dbReference type="ChEBI" id="CHEBI:24875"/>
    </cofactor>
</comment>
<feature type="domain" description="Homogentisate 1,2-dioxygenase N-terminal" evidence="15">
    <location>
        <begin position="24"/>
        <end position="309"/>
    </location>
</feature>
<dbReference type="SUPFAM" id="SSF51182">
    <property type="entry name" value="RmlC-like cupins"/>
    <property type="match status" value="1"/>
</dbReference>
<evidence type="ECO:0000313" key="16">
    <source>
        <dbReference type="EMBL" id="KXS12549.1"/>
    </source>
</evidence>
<dbReference type="OrthoDB" id="1689029at2759"/>
<dbReference type="GO" id="GO:0005737">
    <property type="term" value="C:cytoplasm"/>
    <property type="evidence" value="ECO:0007669"/>
    <property type="project" value="TreeGrafter"/>
</dbReference>
<dbReference type="InterPro" id="IPR046452">
    <property type="entry name" value="HgmA_N"/>
</dbReference>